<dbReference type="AlphaFoldDB" id="A0A2P5E6I4"/>
<sequence>MSLLISARRRKDLAFNVTCDETRKAQLSTTSLDKRRVWAQKRVLPRRVKSNGSWPISRHVQSDVTDLISDPSFSLSLSLSLRTTPPPPSSAAQAPHFTILSGIVRFRDLLNQISHFSQSFLIDAASSSSSLVSSV</sequence>
<evidence type="ECO:0000313" key="2">
    <source>
        <dbReference type="Proteomes" id="UP000237000"/>
    </source>
</evidence>
<dbReference type="Proteomes" id="UP000237000">
    <property type="component" value="Unassembled WGS sequence"/>
</dbReference>
<reference evidence="2" key="1">
    <citation type="submission" date="2016-06" db="EMBL/GenBank/DDBJ databases">
        <title>Parallel loss of symbiosis genes in relatives of nitrogen-fixing non-legume Parasponia.</title>
        <authorList>
            <person name="Van Velzen R."/>
            <person name="Holmer R."/>
            <person name="Bu F."/>
            <person name="Rutten L."/>
            <person name="Van Zeijl A."/>
            <person name="Liu W."/>
            <person name="Santuari L."/>
            <person name="Cao Q."/>
            <person name="Sharma T."/>
            <person name="Shen D."/>
            <person name="Roswanjaya Y."/>
            <person name="Wardhani T."/>
            <person name="Kalhor M.S."/>
            <person name="Jansen J."/>
            <person name="Van den Hoogen J."/>
            <person name="Gungor B."/>
            <person name="Hartog M."/>
            <person name="Hontelez J."/>
            <person name="Verver J."/>
            <person name="Yang W.-C."/>
            <person name="Schijlen E."/>
            <person name="Repin R."/>
            <person name="Schilthuizen M."/>
            <person name="Schranz E."/>
            <person name="Heidstra R."/>
            <person name="Miyata K."/>
            <person name="Fedorova E."/>
            <person name="Kohlen W."/>
            <person name="Bisseling T."/>
            <person name="Smit S."/>
            <person name="Geurts R."/>
        </authorList>
    </citation>
    <scope>NUCLEOTIDE SEQUENCE [LARGE SCALE GENOMIC DNA]</scope>
    <source>
        <strain evidence="2">cv. RG33-2</strain>
    </source>
</reference>
<keyword evidence="2" id="KW-1185">Reference proteome</keyword>
<evidence type="ECO:0000313" key="1">
    <source>
        <dbReference type="EMBL" id="PON81151.1"/>
    </source>
</evidence>
<protein>
    <submittedName>
        <fullName evidence="1">Uncharacterized protein</fullName>
    </submittedName>
</protein>
<accession>A0A2P5E6I4</accession>
<organism evidence="1 2">
    <name type="scientific">Trema orientale</name>
    <name type="common">Charcoal tree</name>
    <name type="synonym">Celtis orientalis</name>
    <dbReference type="NCBI Taxonomy" id="63057"/>
    <lineage>
        <taxon>Eukaryota</taxon>
        <taxon>Viridiplantae</taxon>
        <taxon>Streptophyta</taxon>
        <taxon>Embryophyta</taxon>
        <taxon>Tracheophyta</taxon>
        <taxon>Spermatophyta</taxon>
        <taxon>Magnoliopsida</taxon>
        <taxon>eudicotyledons</taxon>
        <taxon>Gunneridae</taxon>
        <taxon>Pentapetalae</taxon>
        <taxon>rosids</taxon>
        <taxon>fabids</taxon>
        <taxon>Rosales</taxon>
        <taxon>Cannabaceae</taxon>
        <taxon>Trema</taxon>
    </lineage>
</organism>
<proteinExistence type="predicted"/>
<comment type="caution">
    <text evidence="1">The sequence shown here is derived from an EMBL/GenBank/DDBJ whole genome shotgun (WGS) entry which is preliminary data.</text>
</comment>
<dbReference type="EMBL" id="JXTC01000223">
    <property type="protein sequence ID" value="PON81151.1"/>
    <property type="molecule type" value="Genomic_DNA"/>
</dbReference>
<name>A0A2P5E6I4_TREOI</name>
<gene>
    <name evidence="1" type="ORF">TorRG33x02_230350</name>
</gene>
<dbReference type="InParanoid" id="A0A2P5E6I4"/>